<name>A0A5B0S0I1_PUCGR</name>
<evidence type="ECO:0000256" key="1">
    <source>
        <dbReference type="SAM" id="MobiDB-lite"/>
    </source>
</evidence>
<protein>
    <submittedName>
        <fullName evidence="2">Uncharacterized protein</fullName>
    </submittedName>
</protein>
<accession>A0A5B0S0I1</accession>
<reference evidence="2 3" key="1">
    <citation type="submission" date="2019-05" db="EMBL/GenBank/DDBJ databases">
        <title>Emergence of the Ug99 lineage of the wheat stem rust pathogen through somatic hybridization.</title>
        <authorList>
            <person name="Li F."/>
            <person name="Upadhyaya N.M."/>
            <person name="Sperschneider J."/>
            <person name="Matny O."/>
            <person name="Nguyen-Phuc H."/>
            <person name="Mago R."/>
            <person name="Raley C."/>
            <person name="Miller M.E."/>
            <person name="Silverstein K.A.T."/>
            <person name="Henningsen E."/>
            <person name="Hirsch C.D."/>
            <person name="Visser B."/>
            <person name="Pretorius Z.A."/>
            <person name="Steffenson B.J."/>
            <person name="Schwessinger B."/>
            <person name="Dodds P.N."/>
            <person name="Figueroa M."/>
        </authorList>
    </citation>
    <scope>NUCLEOTIDE SEQUENCE [LARGE SCALE GENOMIC DNA]</scope>
    <source>
        <strain evidence="2 3">Ug99</strain>
    </source>
</reference>
<proteinExistence type="predicted"/>
<dbReference type="EMBL" id="VDEP01000104">
    <property type="protein sequence ID" value="KAA1131218.1"/>
    <property type="molecule type" value="Genomic_DNA"/>
</dbReference>
<evidence type="ECO:0000313" key="2">
    <source>
        <dbReference type="EMBL" id="KAA1131218.1"/>
    </source>
</evidence>
<organism evidence="2 3">
    <name type="scientific">Puccinia graminis f. sp. tritici</name>
    <dbReference type="NCBI Taxonomy" id="56615"/>
    <lineage>
        <taxon>Eukaryota</taxon>
        <taxon>Fungi</taxon>
        <taxon>Dikarya</taxon>
        <taxon>Basidiomycota</taxon>
        <taxon>Pucciniomycotina</taxon>
        <taxon>Pucciniomycetes</taxon>
        <taxon>Pucciniales</taxon>
        <taxon>Pucciniaceae</taxon>
        <taxon>Puccinia</taxon>
    </lineage>
</organism>
<comment type="caution">
    <text evidence="2">The sequence shown here is derived from an EMBL/GenBank/DDBJ whole genome shotgun (WGS) entry which is preliminary data.</text>
</comment>
<evidence type="ECO:0000313" key="3">
    <source>
        <dbReference type="Proteomes" id="UP000325313"/>
    </source>
</evidence>
<sequence length="65" mass="6950">MATSTTPTPSLDPLLVINIDETEDPTNAKGEKKGPTYQDHEDAQLSSSWVEVSKDPSFGTDQAGT</sequence>
<feature type="region of interest" description="Disordered" evidence="1">
    <location>
        <begin position="1"/>
        <end position="65"/>
    </location>
</feature>
<feature type="compositionally biased region" description="Low complexity" evidence="1">
    <location>
        <begin position="1"/>
        <end position="15"/>
    </location>
</feature>
<dbReference type="AlphaFoldDB" id="A0A5B0S0I1"/>
<dbReference type="Proteomes" id="UP000325313">
    <property type="component" value="Unassembled WGS sequence"/>
</dbReference>
<gene>
    <name evidence="2" type="ORF">PGTUg99_024901</name>
</gene>
<feature type="compositionally biased region" description="Basic and acidic residues" evidence="1">
    <location>
        <begin position="29"/>
        <end position="43"/>
    </location>
</feature>